<accession>A0A0V1F3S2</accession>
<sequence length="45" mass="5145">MCPVMQAQWSVSLLHSTPCFLLNFDMYRGLYNGTLVLVTYSLFSP</sequence>
<dbReference type="EMBL" id="JYDP01006625">
    <property type="protein sequence ID" value="KRY80708.1"/>
    <property type="molecule type" value="Genomic_DNA"/>
</dbReference>
<proteinExistence type="predicted"/>
<dbReference type="Proteomes" id="UP000055024">
    <property type="component" value="Unassembled WGS sequence"/>
</dbReference>
<gene>
    <name evidence="1" type="ORF">T11_7991</name>
</gene>
<name>A0A0V1F3S2_9BILA</name>
<keyword evidence="2" id="KW-1185">Reference proteome</keyword>
<evidence type="ECO:0000313" key="1">
    <source>
        <dbReference type="EMBL" id="KRY80708.1"/>
    </source>
</evidence>
<reference evidence="1 2" key="1">
    <citation type="submission" date="2015-01" db="EMBL/GenBank/DDBJ databases">
        <title>Evolution of Trichinella species and genotypes.</title>
        <authorList>
            <person name="Korhonen P.K."/>
            <person name="Edoardo P."/>
            <person name="Giuseppe L.R."/>
            <person name="Gasser R.B."/>
        </authorList>
    </citation>
    <scope>NUCLEOTIDE SEQUENCE [LARGE SCALE GENOMIC DNA]</scope>
    <source>
        <strain evidence="1">ISS1029</strain>
    </source>
</reference>
<organism evidence="1 2">
    <name type="scientific">Trichinella zimbabwensis</name>
    <dbReference type="NCBI Taxonomy" id="268475"/>
    <lineage>
        <taxon>Eukaryota</taxon>
        <taxon>Metazoa</taxon>
        <taxon>Ecdysozoa</taxon>
        <taxon>Nematoda</taxon>
        <taxon>Enoplea</taxon>
        <taxon>Dorylaimia</taxon>
        <taxon>Trichinellida</taxon>
        <taxon>Trichinellidae</taxon>
        <taxon>Trichinella</taxon>
    </lineage>
</organism>
<dbReference type="AlphaFoldDB" id="A0A0V1F3S2"/>
<comment type="caution">
    <text evidence="1">The sequence shown here is derived from an EMBL/GenBank/DDBJ whole genome shotgun (WGS) entry which is preliminary data.</text>
</comment>
<protein>
    <submittedName>
        <fullName evidence="1">Uncharacterized protein</fullName>
    </submittedName>
</protein>
<evidence type="ECO:0000313" key="2">
    <source>
        <dbReference type="Proteomes" id="UP000055024"/>
    </source>
</evidence>